<feature type="compositionally biased region" description="Pro residues" evidence="1">
    <location>
        <begin position="63"/>
        <end position="78"/>
    </location>
</feature>
<reference evidence="2 3" key="1">
    <citation type="submission" date="2020-06" db="EMBL/GenBank/DDBJ databases">
        <authorList>
            <consortium name="Wellcome Sanger Institute Data Sharing"/>
        </authorList>
    </citation>
    <scope>NUCLEOTIDE SEQUENCE [LARGE SCALE GENOMIC DNA]</scope>
</reference>
<dbReference type="AlphaFoldDB" id="A0AAY4C1M5"/>
<feature type="region of interest" description="Disordered" evidence="1">
    <location>
        <begin position="51"/>
        <end position="81"/>
    </location>
</feature>
<evidence type="ECO:0000256" key="1">
    <source>
        <dbReference type="SAM" id="MobiDB-lite"/>
    </source>
</evidence>
<feature type="region of interest" description="Disordered" evidence="1">
    <location>
        <begin position="1"/>
        <end position="29"/>
    </location>
</feature>
<protein>
    <submittedName>
        <fullName evidence="2">Uncharacterized protein</fullName>
    </submittedName>
</protein>
<evidence type="ECO:0000313" key="2">
    <source>
        <dbReference type="Ensembl" id="ENSDCDP00010026411.1"/>
    </source>
</evidence>
<reference evidence="2" key="2">
    <citation type="submission" date="2025-08" db="UniProtKB">
        <authorList>
            <consortium name="Ensembl"/>
        </authorList>
    </citation>
    <scope>IDENTIFICATION</scope>
</reference>
<name>A0AAY4C1M5_9TELE</name>
<accession>A0AAY4C1M5</accession>
<dbReference type="Ensembl" id="ENSDCDT00010032698.1">
    <property type="protein sequence ID" value="ENSDCDP00010026411.1"/>
    <property type="gene ID" value="ENSDCDG00010016734.1"/>
</dbReference>
<reference evidence="2" key="3">
    <citation type="submission" date="2025-09" db="UniProtKB">
        <authorList>
            <consortium name="Ensembl"/>
        </authorList>
    </citation>
    <scope>IDENTIFICATION</scope>
</reference>
<sequence length="100" mass="10378">MSVSKPSPRCSTPPLLHSEPVILDGGPHLPGKTSLAGHCGPLVPVQTSIPSSMPGLSCGPDETPSPPQPPMPPMPLMPPYTLQDSLHEDSVRGLVKLSSV</sequence>
<proteinExistence type="predicted"/>
<dbReference type="Proteomes" id="UP000694580">
    <property type="component" value="Chromosome 14"/>
</dbReference>
<evidence type="ECO:0000313" key="3">
    <source>
        <dbReference type="Proteomes" id="UP000694580"/>
    </source>
</evidence>
<organism evidence="2 3">
    <name type="scientific">Denticeps clupeoides</name>
    <name type="common">denticle herring</name>
    <dbReference type="NCBI Taxonomy" id="299321"/>
    <lineage>
        <taxon>Eukaryota</taxon>
        <taxon>Metazoa</taxon>
        <taxon>Chordata</taxon>
        <taxon>Craniata</taxon>
        <taxon>Vertebrata</taxon>
        <taxon>Euteleostomi</taxon>
        <taxon>Actinopterygii</taxon>
        <taxon>Neopterygii</taxon>
        <taxon>Teleostei</taxon>
        <taxon>Clupei</taxon>
        <taxon>Clupeiformes</taxon>
        <taxon>Denticipitoidei</taxon>
        <taxon>Denticipitidae</taxon>
        <taxon>Denticeps</taxon>
    </lineage>
</organism>
<keyword evidence="3" id="KW-1185">Reference proteome</keyword>